<sequence>MMKRGVALSRGNYTKPITQRRLLLPKLRHPHHSTALLHQHTCTLLPCSCSCPLTQAIAVLLPGFSQLNIGHLWICVDGKVILF</sequence>
<dbReference type="Proteomes" id="UP000822688">
    <property type="component" value="Chromosome 10"/>
</dbReference>
<gene>
    <name evidence="1" type="ORF">KC19_10G051600</name>
</gene>
<keyword evidence="2" id="KW-1185">Reference proteome</keyword>
<organism evidence="1 2">
    <name type="scientific">Ceratodon purpureus</name>
    <name type="common">Fire moss</name>
    <name type="synonym">Dicranum purpureum</name>
    <dbReference type="NCBI Taxonomy" id="3225"/>
    <lineage>
        <taxon>Eukaryota</taxon>
        <taxon>Viridiplantae</taxon>
        <taxon>Streptophyta</taxon>
        <taxon>Embryophyta</taxon>
        <taxon>Bryophyta</taxon>
        <taxon>Bryophytina</taxon>
        <taxon>Bryopsida</taxon>
        <taxon>Dicranidae</taxon>
        <taxon>Pseudoditrichales</taxon>
        <taxon>Ditrichaceae</taxon>
        <taxon>Ceratodon</taxon>
    </lineage>
</organism>
<accession>A0A8T0GKJ5</accession>
<evidence type="ECO:0000313" key="2">
    <source>
        <dbReference type="Proteomes" id="UP000822688"/>
    </source>
</evidence>
<protein>
    <submittedName>
        <fullName evidence="1">Uncharacterized protein</fullName>
    </submittedName>
</protein>
<name>A0A8T0GKJ5_CERPU</name>
<proteinExistence type="predicted"/>
<dbReference type="EMBL" id="CM026431">
    <property type="protein sequence ID" value="KAG0558754.1"/>
    <property type="molecule type" value="Genomic_DNA"/>
</dbReference>
<dbReference type="AlphaFoldDB" id="A0A8T0GKJ5"/>
<comment type="caution">
    <text evidence="1">The sequence shown here is derived from an EMBL/GenBank/DDBJ whole genome shotgun (WGS) entry which is preliminary data.</text>
</comment>
<evidence type="ECO:0000313" key="1">
    <source>
        <dbReference type="EMBL" id="KAG0558754.1"/>
    </source>
</evidence>
<reference evidence="1" key="1">
    <citation type="submission" date="2020-06" db="EMBL/GenBank/DDBJ databases">
        <title>WGS assembly of Ceratodon purpureus strain R40.</title>
        <authorList>
            <person name="Carey S.B."/>
            <person name="Jenkins J."/>
            <person name="Shu S."/>
            <person name="Lovell J.T."/>
            <person name="Sreedasyam A."/>
            <person name="Maumus F."/>
            <person name="Tiley G.P."/>
            <person name="Fernandez-Pozo N."/>
            <person name="Barry K."/>
            <person name="Chen C."/>
            <person name="Wang M."/>
            <person name="Lipzen A."/>
            <person name="Daum C."/>
            <person name="Saski C.A."/>
            <person name="Payton A.C."/>
            <person name="Mcbreen J.C."/>
            <person name="Conrad R.E."/>
            <person name="Kollar L.M."/>
            <person name="Olsson S."/>
            <person name="Huttunen S."/>
            <person name="Landis J.B."/>
            <person name="Wickett N.J."/>
            <person name="Johnson M.G."/>
            <person name="Rensing S.A."/>
            <person name="Grimwood J."/>
            <person name="Schmutz J."/>
            <person name="Mcdaniel S.F."/>
        </authorList>
    </citation>
    <scope>NUCLEOTIDE SEQUENCE</scope>
    <source>
        <strain evidence="1">R40</strain>
    </source>
</reference>